<dbReference type="Proteomes" id="UP000015388">
    <property type="component" value="Chromosome"/>
</dbReference>
<dbReference type="OrthoDB" id="580775at2"/>
<dbReference type="KEGG" id="cmd:B841_09320"/>
<sequence length="455" mass="51184">MSGYPKTLVRNTVGAGRYRRGRQDKDLFLHPPSPEEIARRQIEGFNRTWAHALMLPFYQKIAAERDLPTAITGLDELDAWPVITKDVLRAHEELLWDGMDRSRAYTTSGSTSTPFSFPADDRDFAPRYSAMWSYRAAAGLAPFDGFAAFHDIHPGSVTSRVGIQANLLKQRLKDTLNNSWMFEPLPTDESELDEQLLRLTRKRPEYLVGRTYSLNRLARRAHETGILRKADYTPRYTILTSERITEEDVRIVAEGFDTQVLSEYGSVELGVIAASLPDQTWPMRVIWHYTILRADPEGNALVTTIAERGFPLINYQLGDTIEPELTGPGGTVLELGPVKGRLVDILTLPDSDDVHHTYEGWSLAEAVLELPDVHAVQLVEHEDSVTILVVAPGIDERRYRRRAAESVQSTYPELKEGSVQLALIDEMIPSTRGKKLLMVPEHNVDLDSLNVASLN</sequence>
<reference evidence="1 2" key="1">
    <citation type="submission" date="2012-11" db="EMBL/GenBank/DDBJ databases">
        <title>The complete genome sequence of Corynebacterium maris Coryn-1 (=DSM 45190).</title>
        <authorList>
            <person name="Schaffert L."/>
            <person name="Albersmeier A."/>
            <person name="Kalinowski J."/>
            <person name="Ruckert C."/>
        </authorList>
    </citation>
    <scope>NUCLEOTIDE SEQUENCE [LARGE SCALE GENOMIC DNA]</scope>
    <source>
        <strain evidence="2">Coryn-1</strain>
    </source>
</reference>
<organism evidence="1 2">
    <name type="scientific">Corynebacterium maris DSM 45190</name>
    <dbReference type="NCBI Taxonomy" id="1224163"/>
    <lineage>
        <taxon>Bacteria</taxon>
        <taxon>Bacillati</taxon>
        <taxon>Actinomycetota</taxon>
        <taxon>Actinomycetes</taxon>
        <taxon>Mycobacteriales</taxon>
        <taxon>Corynebacteriaceae</taxon>
        <taxon>Corynebacterium</taxon>
    </lineage>
</organism>
<dbReference type="PANTHER" id="PTHR36932">
    <property type="entry name" value="CAPSULAR POLYSACCHARIDE BIOSYNTHESIS PROTEIN"/>
    <property type="match status" value="1"/>
</dbReference>
<accession>S5SW75</accession>
<dbReference type="InterPro" id="IPR042099">
    <property type="entry name" value="ANL_N_sf"/>
</dbReference>
<dbReference type="EMBL" id="CP003924">
    <property type="protein sequence ID" value="AGS35337.1"/>
    <property type="molecule type" value="Genomic_DNA"/>
</dbReference>
<dbReference type="HOGENOM" id="CLU_600930_0_0_11"/>
<evidence type="ECO:0000313" key="1">
    <source>
        <dbReference type="EMBL" id="AGS35337.1"/>
    </source>
</evidence>
<dbReference type="AlphaFoldDB" id="S5SW75"/>
<dbReference type="RefSeq" id="WP_020935270.1">
    <property type="nucleotide sequence ID" value="NC_021915.1"/>
</dbReference>
<dbReference type="eggNOG" id="COG1541">
    <property type="taxonomic scope" value="Bacteria"/>
</dbReference>
<proteinExistence type="predicted"/>
<evidence type="ECO:0000313" key="2">
    <source>
        <dbReference type="Proteomes" id="UP000015388"/>
    </source>
</evidence>
<dbReference type="InterPro" id="IPR053158">
    <property type="entry name" value="CapK_Type1_Caps_Biosynth"/>
</dbReference>
<dbReference type="PATRIC" id="fig|1224163.3.peg.1875"/>
<keyword evidence="2" id="KW-1185">Reference proteome</keyword>
<dbReference type="Gene3D" id="3.40.50.12780">
    <property type="entry name" value="N-terminal domain of ligase-like"/>
    <property type="match status" value="1"/>
</dbReference>
<gene>
    <name evidence="1" type="ORF">B841_09320</name>
</gene>
<dbReference type="STRING" id="1224163.B841_09320"/>
<name>S5SW75_9CORY</name>
<protein>
    <submittedName>
        <fullName evidence="1">Putative CapK protein</fullName>
    </submittedName>
</protein>
<dbReference type="PANTHER" id="PTHR36932:SF1">
    <property type="entry name" value="CAPSULAR POLYSACCHARIDE BIOSYNTHESIS PROTEIN"/>
    <property type="match status" value="1"/>
</dbReference>